<name>A0A9Q0RN11_BLOTA</name>
<evidence type="ECO:0000256" key="3">
    <source>
        <dbReference type="ARBA" id="ARBA00022527"/>
    </source>
</evidence>
<keyword evidence="4" id="KW-0808">Transferase</keyword>
<accession>A0A9Q0RN11</accession>
<keyword evidence="6" id="KW-0547">Nucleotide-binding</keyword>
<dbReference type="InterPro" id="IPR018935">
    <property type="entry name" value="RIO_kinase_CS"/>
</dbReference>
<dbReference type="Gene3D" id="3.30.200.20">
    <property type="entry name" value="Phosphorylase Kinase, domain 1"/>
    <property type="match status" value="1"/>
</dbReference>
<dbReference type="EC" id="2.7.11.1" evidence="2"/>
<keyword evidence="7" id="KW-0418">Kinase</keyword>
<keyword evidence="9" id="KW-0460">Magnesium</keyword>
<dbReference type="Pfam" id="PF01163">
    <property type="entry name" value="RIO1"/>
    <property type="match status" value="1"/>
</dbReference>
<comment type="caution">
    <text evidence="14">The sequence shown here is derived from an EMBL/GenBank/DDBJ whole genome shotgun (WGS) entry which is preliminary data.</text>
</comment>
<evidence type="ECO:0000256" key="5">
    <source>
        <dbReference type="ARBA" id="ARBA00022723"/>
    </source>
</evidence>
<evidence type="ECO:0000259" key="13">
    <source>
        <dbReference type="SMART" id="SM00090"/>
    </source>
</evidence>
<gene>
    <name evidence="14" type="ORF">RDWZM_005872</name>
</gene>
<keyword evidence="5" id="KW-0479">Metal-binding</keyword>
<feature type="region of interest" description="Disordered" evidence="12">
    <location>
        <begin position="565"/>
        <end position="596"/>
    </location>
</feature>
<evidence type="ECO:0000256" key="8">
    <source>
        <dbReference type="ARBA" id="ARBA00022840"/>
    </source>
</evidence>
<evidence type="ECO:0000256" key="1">
    <source>
        <dbReference type="ARBA" id="ARBA00009196"/>
    </source>
</evidence>
<dbReference type="InterPro" id="IPR021901">
    <property type="entry name" value="CAS_C"/>
</dbReference>
<evidence type="ECO:0000256" key="7">
    <source>
        <dbReference type="ARBA" id="ARBA00022777"/>
    </source>
</evidence>
<sequence>MSKGNKSWSQLVSNEPLQSMLPIHMEQLQPHSSKNNDNIVSLDDIMSEQLAVEICGDAVLNHTVVDSATEQLILPNESVNEFLKEAGLAESELNDFVASNSDCSNDEMLARMMQHELDLEHDRRVKMEERHYNANSKVKLSFENQRVIKEQDLNYSDIDEDDEAYHEYGEDSKHWDFFEKSEKNSVKIGRQGFTVTNGQVTTKHDPEMNKCRNACKVMEFESDIRTGDGGGFPMKLNNSVFNALKVHSISEGKRMARLHEKKEKSSAEKAIDEKSRILLFKLINVGTLDTINGIIATGKESVVLHGVGENPEKGITKGEVAIKVFKTTITEFQNRIQYIIGDPILEQTGKLSRQNPKLTIPLWAEKEMHNLNRIRKHGIHCPEVLLLKKHILIMSFIGKDGRAAPTLKQLIYNEELIDRIWEKTVKLMVKLYNECNLIHADLSEYNLMWHENNLWCIDVSQAVRTTHPMAYRFLWRDCTNICKFFSKKCCEKKSPKDLFHLITGKDVSDFENNEDPLAIELFDKMENYEKNEEKLSRFDENGPDIFDELFEKNLDYDYPCNETKPVYNTNSNSSTIINSQQRQQEQKQSSKPETRINQLTNGRLAPFPPINDGGNCNFVGTSANKQTRTFPRFKSTQNCTIEQRSIGLNTIVPIKKVDSSNGLVSNAACYYDVPKNIPVDSRFHVANNGTISKQPAQLFNHSNDNLSSARPNLPQKSSKVLNKMSTYTMNGSNLANGNNYTNFGSNKLDTQSGAKLSPVQKRIANKQESLILNKSDTSKRLPSLPSKQFVRQQRNEPIQQDYDMLPKPRQTNEVKNIGQVLPSTSNNDKNKNKLQYNNLLMNNDDDDDDDDDQCDYEYDYVCLESKKKLDQEDVNVKKAISKDLQTKFERLALNSIGLIDLQGLERSIVEQNKPSTLFRAQFLPSYKHYLTIALRNFENWISLSLEIIDRQHPPNVHMDVFINFTKHILLSGQNLLLVVKSFIHHCPQSNPRLTQFDNKFYEHLKLIVLKTKKAVGEQSNTKSIDEMVSAIKNALQFTNNLLVDFSQTFLINNNGSS</sequence>
<evidence type="ECO:0000313" key="14">
    <source>
        <dbReference type="EMBL" id="KAJ6220060.1"/>
    </source>
</evidence>
<dbReference type="SUPFAM" id="SSF56112">
    <property type="entry name" value="Protein kinase-like (PK-like)"/>
    <property type="match status" value="1"/>
</dbReference>
<evidence type="ECO:0000256" key="6">
    <source>
        <dbReference type="ARBA" id="ARBA00022741"/>
    </source>
</evidence>
<keyword evidence="8" id="KW-0067">ATP-binding</keyword>
<dbReference type="InterPro" id="IPR011009">
    <property type="entry name" value="Kinase-like_dom_sf"/>
</dbReference>
<dbReference type="GO" id="GO:0046872">
    <property type="term" value="F:metal ion binding"/>
    <property type="evidence" value="ECO:0007669"/>
    <property type="project" value="UniProtKB-KW"/>
</dbReference>
<dbReference type="InterPro" id="IPR000687">
    <property type="entry name" value="RIO_kinase"/>
</dbReference>
<dbReference type="PANTHER" id="PTHR45723">
    <property type="entry name" value="SERINE/THREONINE-PROTEIN KINASE RIO1"/>
    <property type="match status" value="1"/>
</dbReference>
<keyword evidence="15" id="KW-1185">Reference proteome</keyword>
<comment type="catalytic activity">
    <reaction evidence="10">
        <text>L-threonyl-[protein] + ATP = O-phospho-L-threonyl-[protein] + ADP + H(+)</text>
        <dbReference type="Rhea" id="RHEA:46608"/>
        <dbReference type="Rhea" id="RHEA-COMP:11060"/>
        <dbReference type="Rhea" id="RHEA-COMP:11605"/>
        <dbReference type="ChEBI" id="CHEBI:15378"/>
        <dbReference type="ChEBI" id="CHEBI:30013"/>
        <dbReference type="ChEBI" id="CHEBI:30616"/>
        <dbReference type="ChEBI" id="CHEBI:61977"/>
        <dbReference type="ChEBI" id="CHEBI:456216"/>
        <dbReference type="EC" id="2.7.11.1"/>
    </reaction>
</comment>
<feature type="compositionally biased region" description="Low complexity" evidence="12">
    <location>
        <begin position="568"/>
        <end position="583"/>
    </location>
</feature>
<evidence type="ECO:0000256" key="4">
    <source>
        <dbReference type="ARBA" id="ARBA00022679"/>
    </source>
</evidence>
<dbReference type="InterPro" id="IPR018934">
    <property type="entry name" value="RIO_dom"/>
</dbReference>
<protein>
    <recommendedName>
        <fullName evidence="2">non-specific serine/threonine protein kinase</fullName>
        <ecNumber evidence="2">2.7.11.1</ecNumber>
    </recommendedName>
</protein>
<dbReference type="InterPro" id="IPR051272">
    <property type="entry name" value="RIO-type_Ser/Thr_kinase"/>
</dbReference>
<organism evidence="14 15">
    <name type="scientific">Blomia tropicalis</name>
    <name type="common">Mite</name>
    <dbReference type="NCBI Taxonomy" id="40697"/>
    <lineage>
        <taxon>Eukaryota</taxon>
        <taxon>Metazoa</taxon>
        <taxon>Ecdysozoa</taxon>
        <taxon>Arthropoda</taxon>
        <taxon>Chelicerata</taxon>
        <taxon>Arachnida</taxon>
        <taxon>Acari</taxon>
        <taxon>Acariformes</taxon>
        <taxon>Sarcoptiformes</taxon>
        <taxon>Astigmata</taxon>
        <taxon>Glycyphagoidea</taxon>
        <taxon>Echimyopodidae</taxon>
        <taxon>Blomia</taxon>
    </lineage>
</organism>
<evidence type="ECO:0000256" key="9">
    <source>
        <dbReference type="ARBA" id="ARBA00022842"/>
    </source>
</evidence>
<proteinExistence type="inferred from homology"/>
<comment type="catalytic activity">
    <reaction evidence="11">
        <text>L-seryl-[protein] + ATP = O-phospho-L-seryl-[protein] + ADP + H(+)</text>
        <dbReference type="Rhea" id="RHEA:17989"/>
        <dbReference type="Rhea" id="RHEA-COMP:9863"/>
        <dbReference type="Rhea" id="RHEA-COMP:11604"/>
        <dbReference type="ChEBI" id="CHEBI:15378"/>
        <dbReference type="ChEBI" id="CHEBI:29999"/>
        <dbReference type="ChEBI" id="CHEBI:30616"/>
        <dbReference type="ChEBI" id="CHEBI:83421"/>
        <dbReference type="ChEBI" id="CHEBI:456216"/>
        <dbReference type="EC" id="2.7.11.1"/>
    </reaction>
</comment>
<dbReference type="GO" id="GO:0004674">
    <property type="term" value="F:protein serine/threonine kinase activity"/>
    <property type="evidence" value="ECO:0007669"/>
    <property type="project" value="UniProtKB-KW"/>
</dbReference>
<dbReference type="EMBL" id="JAPWDV010000002">
    <property type="protein sequence ID" value="KAJ6220060.1"/>
    <property type="molecule type" value="Genomic_DNA"/>
</dbReference>
<evidence type="ECO:0000256" key="10">
    <source>
        <dbReference type="ARBA" id="ARBA00047899"/>
    </source>
</evidence>
<feature type="compositionally biased region" description="Basic and acidic residues" evidence="12">
    <location>
        <begin position="584"/>
        <end position="594"/>
    </location>
</feature>
<dbReference type="SMART" id="SM00090">
    <property type="entry name" value="RIO"/>
    <property type="match status" value="1"/>
</dbReference>
<keyword evidence="3" id="KW-0723">Serine/threonine-protein kinase</keyword>
<evidence type="ECO:0000256" key="11">
    <source>
        <dbReference type="ARBA" id="ARBA00048679"/>
    </source>
</evidence>
<comment type="similarity">
    <text evidence="1">Belongs to the protein kinase superfamily. RIO-type Ser/Thr kinase family.</text>
</comment>
<dbReference type="AlphaFoldDB" id="A0A9Q0RN11"/>
<feature type="domain" description="RIO kinase" evidence="13">
    <location>
        <begin position="260"/>
        <end position="504"/>
    </location>
</feature>
<dbReference type="PROSITE" id="PS01245">
    <property type="entry name" value="RIO1"/>
    <property type="match status" value="1"/>
</dbReference>
<dbReference type="GO" id="GO:0005524">
    <property type="term" value="F:ATP binding"/>
    <property type="evidence" value="ECO:0007669"/>
    <property type="project" value="UniProtKB-KW"/>
</dbReference>
<dbReference type="Pfam" id="PF12026">
    <property type="entry name" value="CAS_C"/>
    <property type="match status" value="1"/>
</dbReference>
<dbReference type="Proteomes" id="UP001142055">
    <property type="component" value="Chromosome 2"/>
</dbReference>
<reference evidence="14" key="1">
    <citation type="submission" date="2022-12" db="EMBL/GenBank/DDBJ databases">
        <title>Genome assemblies of Blomia tropicalis.</title>
        <authorList>
            <person name="Cui Y."/>
        </authorList>
    </citation>
    <scope>NUCLEOTIDE SEQUENCE</scope>
    <source>
        <tissue evidence="14">Adult mites</tissue>
    </source>
</reference>
<evidence type="ECO:0000313" key="15">
    <source>
        <dbReference type="Proteomes" id="UP001142055"/>
    </source>
</evidence>
<dbReference type="Gene3D" id="1.20.120.230">
    <property type="entry name" value="Alpha-catenin/vinculin-like"/>
    <property type="match status" value="1"/>
</dbReference>
<evidence type="ECO:0000256" key="12">
    <source>
        <dbReference type="SAM" id="MobiDB-lite"/>
    </source>
</evidence>
<evidence type="ECO:0000256" key="2">
    <source>
        <dbReference type="ARBA" id="ARBA00012513"/>
    </source>
</evidence>
<dbReference type="Gene3D" id="1.10.510.10">
    <property type="entry name" value="Transferase(Phosphotransferase) domain 1"/>
    <property type="match status" value="1"/>
</dbReference>